<reference evidence="1" key="1">
    <citation type="journal article" date="2015" name="Nature">
        <title>Complex archaea that bridge the gap between prokaryotes and eukaryotes.</title>
        <authorList>
            <person name="Spang A."/>
            <person name="Saw J.H."/>
            <person name="Jorgensen S.L."/>
            <person name="Zaremba-Niedzwiedzka K."/>
            <person name="Martijn J."/>
            <person name="Lind A.E."/>
            <person name="van Eijk R."/>
            <person name="Schleper C."/>
            <person name="Guy L."/>
            <person name="Ettema T.J."/>
        </authorList>
    </citation>
    <scope>NUCLEOTIDE SEQUENCE</scope>
</reference>
<evidence type="ECO:0000313" key="1">
    <source>
        <dbReference type="EMBL" id="KKN74302.1"/>
    </source>
</evidence>
<proteinExistence type="predicted"/>
<name>A0A0F9THD7_9ZZZZ</name>
<protein>
    <submittedName>
        <fullName evidence="1">Uncharacterized protein</fullName>
    </submittedName>
</protein>
<sequence length="285" mass="30252">MAVQNGLYETATGDLLAASTGPMVAGAGETLRADVPAPAKTRGDADETNMHRWVDPDWTEVAQPATIIYPLGVPIGTTTQRDETTPFEGALWCNTTTNQLEQYLNAAWSAVGGGGGGDLVLIETQTAVGVSSVDFTDLTTYKNFLLVIQKMTWVNNFSDIWLRVQTGGSTWEADASDYQHTASGATQAGANIAEGSGGNTRIQLNLTQVSNQLADVGQFRIFFGEVDDAVEYKQFTWIGTYEKAAGNGESVSGGGQFKTAIAITGVRILQSAGNISGVFKLYGMN</sequence>
<comment type="caution">
    <text evidence="1">The sequence shown here is derived from an EMBL/GenBank/DDBJ whole genome shotgun (WGS) entry which is preliminary data.</text>
</comment>
<accession>A0A0F9THD7</accession>
<gene>
    <name evidence="1" type="ORF">LCGC14_0392410</name>
</gene>
<dbReference type="AlphaFoldDB" id="A0A0F9THD7"/>
<organism evidence="1">
    <name type="scientific">marine sediment metagenome</name>
    <dbReference type="NCBI Taxonomy" id="412755"/>
    <lineage>
        <taxon>unclassified sequences</taxon>
        <taxon>metagenomes</taxon>
        <taxon>ecological metagenomes</taxon>
    </lineage>
</organism>
<dbReference type="EMBL" id="LAZR01000329">
    <property type="protein sequence ID" value="KKN74302.1"/>
    <property type="molecule type" value="Genomic_DNA"/>
</dbReference>